<dbReference type="GO" id="GO:0051754">
    <property type="term" value="P:meiotic sister chromatid cohesion, centromeric"/>
    <property type="evidence" value="ECO:0007669"/>
    <property type="project" value="TreeGrafter"/>
</dbReference>
<gene>
    <name evidence="2" type="ORF">GIB67_027502</name>
</gene>
<dbReference type="SMART" id="SM00777">
    <property type="entry name" value="Mad3_BUB1_I"/>
    <property type="match status" value="1"/>
</dbReference>
<proteinExistence type="predicted"/>
<dbReference type="Proteomes" id="UP000541444">
    <property type="component" value="Unassembled WGS sequence"/>
</dbReference>
<dbReference type="PANTHER" id="PTHR14030">
    <property type="entry name" value="MITOTIC CHECKPOINT SERINE/THREONINE-PROTEIN KINASE BUB1"/>
    <property type="match status" value="1"/>
</dbReference>
<dbReference type="InterPro" id="IPR013212">
    <property type="entry name" value="Mad3/Bub1_I"/>
</dbReference>
<reference evidence="2 3" key="1">
    <citation type="journal article" date="2020" name="IScience">
        <title>Genome Sequencing of the Endangered Kingdonia uniflora (Circaeasteraceae, Ranunculales) Reveals Potential Mechanisms of Evolutionary Specialization.</title>
        <authorList>
            <person name="Sun Y."/>
            <person name="Deng T."/>
            <person name="Zhang A."/>
            <person name="Moore M.J."/>
            <person name="Landis J.B."/>
            <person name="Lin N."/>
            <person name="Zhang H."/>
            <person name="Zhang X."/>
            <person name="Huang J."/>
            <person name="Zhang X."/>
            <person name="Sun H."/>
            <person name="Wang H."/>
        </authorList>
    </citation>
    <scope>NUCLEOTIDE SEQUENCE [LARGE SCALE GENOMIC DNA]</scope>
    <source>
        <strain evidence="2">TB1705</strain>
        <tissue evidence="2">Leaf</tissue>
    </source>
</reference>
<feature type="domain" description="BUB1 N-terminal" evidence="1">
    <location>
        <begin position="1"/>
        <end position="142"/>
    </location>
</feature>
<dbReference type="InterPro" id="IPR015661">
    <property type="entry name" value="Bub1/Mad3"/>
</dbReference>
<dbReference type="Pfam" id="PF08311">
    <property type="entry name" value="Mad3_BUB1_I"/>
    <property type="match status" value="1"/>
</dbReference>
<sequence>MKFRGIKKMRESLPPQFLKEKLPRFLQKCARTFEADRCYQNDLRYIRVWIQLMDFVDDPRALMKAMETNRIGLKKALFYEAYALYYEKVNKFEEAEKMYHLGVRNLAAPVQELQKAYEQFLRRMDQYKKRKTRRQEVRASMTCRYNGEIEETKEECCSAKGGHVGTEAVNKPCRSKEVRGSVGPGGAFKKQEAISVESKRPSRVCNDETVVVKLVDTAIVGKSEAEDACHHGLVDPTINLKEAMNGINNMFREPLELGAVIRRKSQKTIGKQDEGVSRGFEVFVDESLDNETDFSYQNKENVDAALSKKHIAETQMPLQQTFEIYVDDEDDKTNDTLDEIESSAPRVNDFVFPRPNDGSADTHMKSPTNFIHREDTVVGRFVGSAIADEPEVENACHLYIWPTRSPTSRSFLEFPLSLH</sequence>
<protein>
    <recommendedName>
        <fullName evidence="1">BUB1 N-terminal domain-containing protein</fullName>
    </recommendedName>
</protein>
<evidence type="ECO:0000259" key="1">
    <source>
        <dbReference type="PROSITE" id="PS51489"/>
    </source>
</evidence>
<evidence type="ECO:0000313" key="3">
    <source>
        <dbReference type="Proteomes" id="UP000541444"/>
    </source>
</evidence>
<dbReference type="EMBL" id="JACGCM010001560">
    <property type="protein sequence ID" value="KAF6153635.1"/>
    <property type="molecule type" value="Genomic_DNA"/>
</dbReference>
<comment type="caution">
    <text evidence="2">The sequence shown here is derived from an EMBL/GenBank/DDBJ whole genome shotgun (WGS) entry which is preliminary data.</text>
</comment>
<keyword evidence="3" id="KW-1185">Reference proteome</keyword>
<dbReference type="PROSITE" id="PS51489">
    <property type="entry name" value="BUB1_N"/>
    <property type="match status" value="1"/>
</dbReference>
<dbReference type="Gene3D" id="1.25.40.430">
    <property type="match status" value="1"/>
</dbReference>
<name>A0A7J7MFF6_9MAGN</name>
<evidence type="ECO:0000313" key="2">
    <source>
        <dbReference type="EMBL" id="KAF6153635.1"/>
    </source>
</evidence>
<dbReference type="AlphaFoldDB" id="A0A7J7MFF6"/>
<accession>A0A7J7MFF6</accession>
<organism evidence="2 3">
    <name type="scientific">Kingdonia uniflora</name>
    <dbReference type="NCBI Taxonomy" id="39325"/>
    <lineage>
        <taxon>Eukaryota</taxon>
        <taxon>Viridiplantae</taxon>
        <taxon>Streptophyta</taxon>
        <taxon>Embryophyta</taxon>
        <taxon>Tracheophyta</taxon>
        <taxon>Spermatophyta</taxon>
        <taxon>Magnoliopsida</taxon>
        <taxon>Ranunculales</taxon>
        <taxon>Circaeasteraceae</taxon>
        <taxon>Kingdonia</taxon>
    </lineage>
</organism>
<dbReference type="PANTHER" id="PTHR14030:SF2">
    <property type="entry name" value="OS11G0128700 PROTEIN"/>
    <property type="match status" value="1"/>
</dbReference>
<dbReference type="OrthoDB" id="248495at2759"/>
<dbReference type="GO" id="GO:0007094">
    <property type="term" value="P:mitotic spindle assembly checkpoint signaling"/>
    <property type="evidence" value="ECO:0007669"/>
    <property type="project" value="InterPro"/>
</dbReference>
<dbReference type="GO" id="GO:0004672">
    <property type="term" value="F:protein kinase activity"/>
    <property type="evidence" value="ECO:0007669"/>
    <property type="project" value="TreeGrafter"/>
</dbReference>